<dbReference type="SUPFAM" id="SSF55874">
    <property type="entry name" value="ATPase domain of HSP90 chaperone/DNA topoisomerase II/histidine kinase"/>
    <property type="match status" value="1"/>
</dbReference>
<dbReference type="GO" id="GO:0005524">
    <property type="term" value="F:ATP binding"/>
    <property type="evidence" value="ECO:0007669"/>
    <property type="project" value="UniProtKB-KW"/>
</dbReference>
<name>A0ABV7D0W8_9PROT</name>
<evidence type="ECO:0000313" key="1">
    <source>
        <dbReference type="EMBL" id="MFC3050570.1"/>
    </source>
</evidence>
<proteinExistence type="predicted"/>
<keyword evidence="2" id="KW-1185">Reference proteome</keyword>
<accession>A0ABV7D0W8</accession>
<dbReference type="Pfam" id="PF13589">
    <property type="entry name" value="HATPase_c_3"/>
    <property type="match status" value="1"/>
</dbReference>
<dbReference type="Proteomes" id="UP001595444">
    <property type="component" value="Unassembled WGS sequence"/>
</dbReference>
<dbReference type="Gene3D" id="3.30.565.10">
    <property type="entry name" value="Histidine kinase-like ATPase, C-terminal domain"/>
    <property type="match status" value="1"/>
</dbReference>
<evidence type="ECO:0000313" key="2">
    <source>
        <dbReference type="Proteomes" id="UP001595444"/>
    </source>
</evidence>
<keyword evidence="1" id="KW-0067">ATP-binding</keyword>
<dbReference type="InterPro" id="IPR036890">
    <property type="entry name" value="HATPase_C_sf"/>
</dbReference>
<keyword evidence="1" id="KW-0547">Nucleotide-binding</keyword>
<sequence length="493" mass="56343">MAKTLQLPPSASSLSESMRDLGYSLESAVADIIDNSITANATQIDIYCVLAGDNPFLSILDNGYGMDRGELIRAMKHGSVNPKVRREPDDLGRFGLGLKTASFSQCRQLTVISAKSGERVAAQWDLNLVDEKDDWLINILNQNEINDFEYVNELLKDGTLVVWQNLDRLFEDLSGKARDETVNQKLAVLERHLSLVFHRYLSGEYKASSKIRISINGHEVVPFDPFCRTNKATQVLPEEKIRIDGDTVKIQPFVLPHHSKLSASEYDFYQDRSDFISNQGAYIYRNGRLMAWGDWFRLIPKGEATKLARVQIDFPNSMDENWTIDIKKSRARPPRPVRERIKQIINQITSRSTRVHRKRGQKLFNETKAPIWERYAEKGSIQYEVNNDHPLVSAFSEQLNNEDREQFAALIKSITASIPYEMIYSDYSTEPQNIGAQAYDEDEITDQLRLIQKTLFPDGSFNAEIFKDVISSTRLFEGRDEIIEGFIKGQDND</sequence>
<comment type="caution">
    <text evidence="1">The sequence shown here is derived from an EMBL/GenBank/DDBJ whole genome shotgun (WGS) entry which is preliminary data.</text>
</comment>
<dbReference type="RefSeq" id="WP_194214945.1">
    <property type="nucleotide sequence ID" value="NZ_CP061205.1"/>
</dbReference>
<organism evidence="1 2">
    <name type="scientific">Kordiimonas pumila</name>
    <dbReference type="NCBI Taxonomy" id="2161677"/>
    <lineage>
        <taxon>Bacteria</taxon>
        <taxon>Pseudomonadati</taxon>
        <taxon>Pseudomonadota</taxon>
        <taxon>Alphaproteobacteria</taxon>
        <taxon>Kordiimonadales</taxon>
        <taxon>Kordiimonadaceae</taxon>
        <taxon>Kordiimonas</taxon>
    </lineage>
</organism>
<protein>
    <submittedName>
        <fullName evidence="1">ATP-binding protein</fullName>
    </submittedName>
</protein>
<gene>
    <name evidence="1" type="ORF">ACFOKA_01485</name>
</gene>
<reference evidence="2" key="1">
    <citation type="journal article" date="2019" name="Int. J. Syst. Evol. Microbiol.">
        <title>The Global Catalogue of Microorganisms (GCM) 10K type strain sequencing project: providing services to taxonomists for standard genome sequencing and annotation.</title>
        <authorList>
            <consortium name="The Broad Institute Genomics Platform"/>
            <consortium name="The Broad Institute Genome Sequencing Center for Infectious Disease"/>
            <person name="Wu L."/>
            <person name="Ma J."/>
        </authorList>
    </citation>
    <scope>NUCLEOTIDE SEQUENCE [LARGE SCALE GENOMIC DNA]</scope>
    <source>
        <strain evidence="2">KCTC 62164</strain>
    </source>
</reference>
<dbReference type="EMBL" id="JBHRSL010000001">
    <property type="protein sequence ID" value="MFC3050570.1"/>
    <property type="molecule type" value="Genomic_DNA"/>
</dbReference>